<feature type="chain" id="PRO_5015368475" description="Carboxypeptidase" evidence="4">
    <location>
        <begin position="21"/>
        <end position="482"/>
    </location>
</feature>
<evidence type="ECO:0000313" key="6">
    <source>
        <dbReference type="Proteomes" id="UP000245207"/>
    </source>
</evidence>
<dbReference type="AlphaFoldDB" id="A0A2U1QLI2"/>
<sequence length="482" mass="53909">MDTNTSFIFVIFFMFVATEAGHQVIDQASALTHFRVTRHAVTAVSYNVSDDDLHNFQSQLINNGANEDDHFLKEGLPGQPAGFAFKQYAGHVTVNESAQRALFYYFVESACESSTKPLILWLNGGPGCSSFGMGALTEIGPFGVNPDGKTLYAREFAWNKVANILFLESPAGVGFSYSNSSYDFVVFSDKKTAGDTYIFLMKWFEKYPVFKGRDFYLAGESYAGYYIPELAEIILQNSRRDSNPIINLKGFMIGNGLLDDVSDTRGMGDFLWTHDLASDATHEMFLRGCAKGGLYENAQCTKAYVTLLTEIGDINYMSINSPAPECIPMYMNITGGPCDMVYVMSYLNQPQVQAALNANNPGITRPWQPCAAMHYKWKDGPSSVIPIYKRLMGHELRILLYSGVLDSTVPATGTRYALASWGLKIIKPWKKWVMPGTSEEAGFEVVYKGLRYRTVRNAGHEVSQLQPHKLYYLLNKFLNNSW</sequence>
<dbReference type="EC" id="3.4.16.-" evidence="4"/>
<dbReference type="Proteomes" id="UP000245207">
    <property type="component" value="Unassembled WGS sequence"/>
</dbReference>
<dbReference type="PANTHER" id="PTHR11802:SF78">
    <property type="entry name" value="CARBOXYPEPTIDASE"/>
    <property type="match status" value="1"/>
</dbReference>
<comment type="subcellular location">
    <subcellularLocation>
        <location evidence="1">Secreted</location>
    </subcellularLocation>
</comment>
<dbReference type="Pfam" id="PF00450">
    <property type="entry name" value="Peptidase_S10"/>
    <property type="match status" value="1"/>
</dbReference>
<evidence type="ECO:0000256" key="4">
    <source>
        <dbReference type="RuleBase" id="RU361156"/>
    </source>
</evidence>
<feature type="signal peptide" evidence="4">
    <location>
        <begin position="1"/>
        <end position="20"/>
    </location>
</feature>
<name>A0A2U1QLI2_ARTAN</name>
<keyword evidence="3" id="KW-0964">Secreted</keyword>
<dbReference type="InterPro" id="IPR018202">
    <property type="entry name" value="Ser_caboxypep_ser_AS"/>
</dbReference>
<keyword evidence="4 5" id="KW-0121">Carboxypeptidase</keyword>
<dbReference type="GO" id="GO:0004185">
    <property type="term" value="F:serine-type carboxypeptidase activity"/>
    <property type="evidence" value="ECO:0007669"/>
    <property type="project" value="UniProtKB-UniRule"/>
</dbReference>
<dbReference type="Gene3D" id="3.40.50.1820">
    <property type="entry name" value="alpha/beta hydrolase"/>
    <property type="match status" value="1"/>
</dbReference>
<comment type="caution">
    <text evidence="5">The sequence shown here is derived from an EMBL/GenBank/DDBJ whole genome shotgun (WGS) entry which is preliminary data.</text>
</comment>
<gene>
    <name evidence="5" type="ORF">CTI12_AA011810</name>
</gene>
<keyword evidence="4" id="KW-0378">Hydrolase</keyword>
<evidence type="ECO:0000256" key="2">
    <source>
        <dbReference type="ARBA" id="ARBA00009431"/>
    </source>
</evidence>
<comment type="similarity">
    <text evidence="2 4">Belongs to the peptidase S10 family.</text>
</comment>
<evidence type="ECO:0000256" key="1">
    <source>
        <dbReference type="ARBA" id="ARBA00004613"/>
    </source>
</evidence>
<evidence type="ECO:0000313" key="5">
    <source>
        <dbReference type="EMBL" id="PWA98853.1"/>
    </source>
</evidence>
<dbReference type="PRINTS" id="PR00724">
    <property type="entry name" value="CRBOXYPTASEC"/>
</dbReference>
<keyword evidence="4" id="KW-0732">Signal</keyword>
<dbReference type="OrthoDB" id="443318at2759"/>
<dbReference type="PANTHER" id="PTHR11802">
    <property type="entry name" value="SERINE PROTEASE FAMILY S10 SERINE CARBOXYPEPTIDASE"/>
    <property type="match status" value="1"/>
</dbReference>
<dbReference type="PROSITE" id="PS00131">
    <property type="entry name" value="CARBOXYPEPT_SER_SER"/>
    <property type="match status" value="1"/>
</dbReference>
<dbReference type="Gene3D" id="3.40.50.11320">
    <property type="match status" value="1"/>
</dbReference>
<reference evidence="5 6" key="1">
    <citation type="journal article" date="2018" name="Mol. Plant">
        <title>The genome of Artemisia annua provides insight into the evolution of Asteraceae family and artemisinin biosynthesis.</title>
        <authorList>
            <person name="Shen Q."/>
            <person name="Zhang L."/>
            <person name="Liao Z."/>
            <person name="Wang S."/>
            <person name="Yan T."/>
            <person name="Shi P."/>
            <person name="Liu M."/>
            <person name="Fu X."/>
            <person name="Pan Q."/>
            <person name="Wang Y."/>
            <person name="Lv Z."/>
            <person name="Lu X."/>
            <person name="Zhang F."/>
            <person name="Jiang W."/>
            <person name="Ma Y."/>
            <person name="Chen M."/>
            <person name="Hao X."/>
            <person name="Li L."/>
            <person name="Tang Y."/>
            <person name="Lv G."/>
            <person name="Zhou Y."/>
            <person name="Sun X."/>
            <person name="Brodelius P.E."/>
            <person name="Rose J.K.C."/>
            <person name="Tang K."/>
        </authorList>
    </citation>
    <scope>NUCLEOTIDE SEQUENCE [LARGE SCALE GENOMIC DNA]</scope>
    <source>
        <strain evidence="6">cv. Huhao1</strain>
        <tissue evidence="5">Leaf</tissue>
    </source>
</reference>
<dbReference type="InterPro" id="IPR029058">
    <property type="entry name" value="AB_hydrolase_fold"/>
</dbReference>
<accession>A0A2U1QLI2</accession>
<dbReference type="InterPro" id="IPR001563">
    <property type="entry name" value="Peptidase_S10"/>
</dbReference>
<organism evidence="5 6">
    <name type="scientific">Artemisia annua</name>
    <name type="common">Sweet wormwood</name>
    <dbReference type="NCBI Taxonomy" id="35608"/>
    <lineage>
        <taxon>Eukaryota</taxon>
        <taxon>Viridiplantae</taxon>
        <taxon>Streptophyta</taxon>
        <taxon>Embryophyta</taxon>
        <taxon>Tracheophyta</taxon>
        <taxon>Spermatophyta</taxon>
        <taxon>Magnoliopsida</taxon>
        <taxon>eudicotyledons</taxon>
        <taxon>Gunneridae</taxon>
        <taxon>Pentapetalae</taxon>
        <taxon>asterids</taxon>
        <taxon>campanulids</taxon>
        <taxon>Asterales</taxon>
        <taxon>Asteraceae</taxon>
        <taxon>Asteroideae</taxon>
        <taxon>Anthemideae</taxon>
        <taxon>Artemisiinae</taxon>
        <taxon>Artemisia</taxon>
    </lineage>
</organism>
<dbReference type="Gene3D" id="6.10.250.940">
    <property type="match status" value="1"/>
</dbReference>
<evidence type="ECO:0000256" key="3">
    <source>
        <dbReference type="ARBA" id="ARBA00022525"/>
    </source>
</evidence>
<dbReference type="GO" id="GO:0005773">
    <property type="term" value="C:vacuole"/>
    <property type="evidence" value="ECO:0007669"/>
    <property type="project" value="TreeGrafter"/>
</dbReference>
<protein>
    <recommendedName>
        <fullName evidence="4">Carboxypeptidase</fullName>
        <ecNumber evidence="4">3.4.16.-</ecNumber>
    </recommendedName>
</protein>
<keyword evidence="6" id="KW-1185">Reference proteome</keyword>
<dbReference type="EMBL" id="PKPP01000047">
    <property type="protein sequence ID" value="PWA98853.1"/>
    <property type="molecule type" value="Genomic_DNA"/>
</dbReference>
<dbReference type="GO" id="GO:0005576">
    <property type="term" value="C:extracellular region"/>
    <property type="evidence" value="ECO:0007669"/>
    <property type="project" value="UniProtKB-SubCell"/>
</dbReference>
<dbReference type="FunFam" id="3.40.50.1820:FF:000211">
    <property type="entry name" value="Carboxypeptidase"/>
    <property type="match status" value="1"/>
</dbReference>
<keyword evidence="4" id="KW-0645">Protease</keyword>
<dbReference type="SUPFAM" id="SSF53474">
    <property type="entry name" value="alpha/beta-Hydrolases"/>
    <property type="match status" value="1"/>
</dbReference>
<proteinExistence type="inferred from homology"/>
<dbReference type="GO" id="GO:0006508">
    <property type="term" value="P:proteolysis"/>
    <property type="evidence" value="ECO:0007669"/>
    <property type="project" value="UniProtKB-KW"/>
</dbReference>